<proteinExistence type="predicted"/>
<dbReference type="PROSITE" id="PS50850">
    <property type="entry name" value="MFS"/>
    <property type="match status" value="1"/>
</dbReference>
<evidence type="ECO:0000256" key="1">
    <source>
        <dbReference type="ARBA" id="ARBA00004141"/>
    </source>
</evidence>
<organism evidence="2 3">
    <name type="scientific">Paramuricea clavata</name>
    <name type="common">Red gorgonian</name>
    <name type="synonym">Violescent sea-whip</name>
    <dbReference type="NCBI Taxonomy" id="317549"/>
    <lineage>
        <taxon>Eukaryota</taxon>
        <taxon>Metazoa</taxon>
        <taxon>Cnidaria</taxon>
        <taxon>Anthozoa</taxon>
        <taxon>Octocorallia</taxon>
        <taxon>Malacalcyonacea</taxon>
        <taxon>Plexauridae</taxon>
        <taxon>Paramuricea</taxon>
    </lineage>
</organism>
<evidence type="ECO:0000313" key="3">
    <source>
        <dbReference type="Proteomes" id="UP001152795"/>
    </source>
</evidence>
<dbReference type="InterPro" id="IPR020846">
    <property type="entry name" value="MFS_dom"/>
</dbReference>
<accession>A0A6S7ITZ6</accession>
<dbReference type="GO" id="GO:0022857">
    <property type="term" value="F:transmembrane transporter activity"/>
    <property type="evidence" value="ECO:0007669"/>
    <property type="project" value="InterPro"/>
</dbReference>
<dbReference type="InterPro" id="IPR036259">
    <property type="entry name" value="MFS_trans_sf"/>
</dbReference>
<dbReference type="EMBL" id="CACRXK020010980">
    <property type="protein sequence ID" value="CAB4020489.1"/>
    <property type="molecule type" value="Genomic_DNA"/>
</dbReference>
<dbReference type="AlphaFoldDB" id="A0A6S7ITZ6"/>
<sequence length="441" mass="48679">MIKRILHFLVYHYRNLALANGIAAAGSGVGTVAVGPLLQVLLTAVGWRHTLRIFAGLLLIPTLAALAYCVPESRNKKEKEANLPKPKVKIVDFTVLKNPAFLVLCVAMSTFMLGYFVPFIHVPRYAQMLNIHPDKASNLIGIMSVGSTFGRLFFGWLSDHPRVNRLYLYQMSFFCIGAIQTLVPQITNFTGFAMYMVSFGVFDGCFIVLLAIVVSDVVGIDKVSTGMGVKFFFMAITTFVGPPFAGWLVDISGSYDLAFYTAGGSAFLAFLLLFFVPCLMPRNMRMRNRMAFDAAEEERAEEEEESIYEKEYPFGGCPEIKTEDVDDPTLTVSSLLSPPTFSKPRSLLSVHSLNPKQNTRSLLSVHSLNPKKNTRSLLSVHSLNPKKNTLSIHSREPSLRASRLEVSCALAGADPNILSADVVRRGKSTPNLHVVERMAAV</sequence>
<protein>
    <submittedName>
        <fullName evidence="2">Monocarboxylate transporter 10-like</fullName>
    </submittedName>
</protein>
<reference evidence="2" key="1">
    <citation type="submission" date="2020-04" db="EMBL/GenBank/DDBJ databases">
        <authorList>
            <person name="Alioto T."/>
            <person name="Alioto T."/>
            <person name="Gomez Garrido J."/>
        </authorList>
    </citation>
    <scope>NUCLEOTIDE SEQUENCE</scope>
    <source>
        <strain evidence="2">A484AB</strain>
    </source>
</reference>
<name>A0A6S7ITZ6_PARCT</name>
<dbReference type="Pfam" id="PF07690">
    <property type="entry name" value="MFS_1"/>
    <property type="match status" value="1"/>
</dbReference>
<dbReference type="GO" id="GO:0016020">
    <property type="term" value="C:membrane"/>
    <property type="evidence" value="ECO:0007669"/>
    <property type="project" value="UniProtKB-SubCell"/>
</dbReference>
<dbReference type="Proteomes" id="UP001152795">
    <property type="component" value="Unassembled WGS sequence"/>
</dbReference>
<comment type="caution">
    <text evidence="2">The sequence shown here is derived from an EMBL/GenBank/DDBJ whole genome shotgun (WGS) entry which is preliminary data.</text>
</comment>
<dbReference type="InterPro" id="IPR050327">
    <property type="entry name" value="Proton-linked_MCT"/>
</dbReference>
<evidence type="ECO:0000313" key="2">
    <source>
        <dbReference type="EMBL" id="CAB4020489.1"/>
    </source>
</evidence>
<comment type="subcellular location">
    <subcellularLocation>
        <location evidence="1">Membrane</location>
        <topology evidence="1">Multi-pass membrane protein</topology>
    </subcellularLocation>
</comment>
<dbReference type="InterPro" id="IPR011701">
    <property type="entry name" value="MFS"/>
</dbReference>
<dbReference type="OrthoDB" id="6499973at2759"/>
<dbReference type="Gene3D" id="1.20.1250.20">
    <property type="entry name" value="MFS general substrate transporter like domains"/>
    <property type="match status" value="1"/>
</dbReference>
<gene>
    <name evidence="2" type="ORF">PACLA_8A028218</name>
</gene>
<dbReference type="PANTHER" id="PTHR11360">
    <property type="entry name" value="MONOCARBOXYLATE TRANSPORTER"/>
    <property type="match status" value="1"/>
</dbReference>
<dbReference type="PANTHER" id="PTHR11360:SF251">
    <property type="entry name" value="MAJOR FACILITATOR SUPERFAMILY (MFS) PROFILE DOMAIN-CONTAINING PROTEIN"/>
    <property type="match status" value="1"/>
</dbReference>
<dbReference type="SUPFAM" id="SSF103473">
    <property type="entry name" value="MFS general substrate transporter"/>
    <property type="match status" value="1"/>
</dbReference>
<keyword evidence="3" id="KW-1185">Reference proteome</keyword>